<comment type="caution">
    <text evidence="1">The sequence shown here is derived from an EMBL/GenBank/DDBJ whole genome shotgun (WGS) entry which is preliminary data.</text>
</comment>
<dbReference type="Proteomes" id="UP000241118">
    <property type="component" value="Unassembled WGS sequence"/>
</dbReference>
<organism evidence="1 2">
    <name type="scientific">Saccharothrix carnea</name>
    <dbReference type="NCBI Taxonomy" id="1280637"/>
    <lineage>
        <taxon>Bacteria</taxon>
        <taxon>Bacillati</taxon>
        <taxon>Actinomycetota</taxon>
        <taxon>Actinomycetes</taxon>
        <taxon>Pseudonocardiales</taxon>
        <taxon>Pseudonocardiaceae</taxon>
        <taxon>Saccharothrix</taxon>
    </lineage>
</organism>
<dbReference type="EMBL" id="PYAX01000009">
    <property type="protein sequence ID" value="PSL53246.1"/>
    <property type="molecule type" value="Genomic_DNA"/>
</dbReference>
<protein>
    <submittedName>
        <fullName evidence="1">Uncharacterized protein</fullName>
    </submittedName>
</protein>
<dbReference type="InterPro" id="IPR036388">
    <property type="entry name" value="WH-like_DNA-bd_sf"/>
</dbReference>
<sequence>MDGIIGRHKVADPLGAAAASYGITRKTLVRHVGRLERELGLQIVHRSPMAPHAITGYTVDGDMIAATIAEVRWSCDSRSR</sequence>
<evidence type="ECO:0000313" key="1">
    <source>
        <dbReference type="EMBL" id="PSL53246.1"/>
    </source>
</evidence>
<reference evidence="1 2" key="1">
    <citation type="submission" date="2018-03" db="EMBL/GenBank/DDBJ databases">
        <title>Genomic Encyclopedia of Type Strains, Phase III (KMG-III): the genomes of soil and plant-associated and newly described type strains.</title>
        <authorList>
            <person name="Whitman W."/>
        </authorList>
    </citation>
    <scope>NUCLEOTIDE SEQUENCE [LARGE SCALE GENOMIC DNA]</scope>
    <source>
        <strain evidence="1 2">CGMCC 4.7097</strain>
    </source>
</reference>
<proteinExistence type="predicted"/>
<keyword evidence="2" id="KW-1185">Reference proteome</keyword>
<accession>A0A2P8I452</accession>
<dbReference type="OrthoDB" id="8479357at2"/>
<gene>
    <name evidence="1" type="ORF">B0I31_10936</name>
</gene>
<dbReference type="Gene3D" id="1.10.10.10">
    <property type="entry name" value="Winged helix-like DNA-binding domain superfamily/Winged helix DNA-binding domain"/>
    <property type="match status" value="1"/>
</dbReference>
<evidence type="ECO:0000313" key="2">
    <source>
        <dbReference type="Proteomes" id="UP000241118"/>
    </source>
</evidence>
<dbReference type="RefSeq" id="WP_106617984.1">
    <property type="nucleotide sequence ID" value="NZ_PYAX01000009.1"/>
</dbReference>
<dbReference type="AlphaFoldDB" id="A0A2P8I452"/>
<name>A0A2P8I452_SACCR</name>